<dbReference type="GO" id="GO:0005768">
    <property type="term" value="C:endosome"/>
    <property type="evidence" value="ECO:0007669"/>
    <property type="project" value="UniProtKB-SubCell"/>
</dbReference>
<dbReference type="PANTHER" id="PTHR47410:SF1">
    <property type="entry name" value="TOLL-LIKE RECEPTOR 8"/>
    <property type="match status" value="1"/>
</dbReference>
<organism evidence="13 14">
    <name type="scientific">Chelydra serpentina</name>
    <name type="common">Snapping turtle</name>
    <name type="synonym">Testudo serpentina</name>
    <dbReference type="NCBI Taxonomy" id="8475"/>
    <lineage>
        <taxon>Eukaryota</taxon>
        <taxon>Metazoa</taxon>
        <taxon>Chordata</taxon>
        <taxon>Craniata</taxon>
        <taxon>Vertebrata</taxon>
        <taxon>Euteleostomi</taxon>
        <taxon>Archelosauria</taxon>
        <taxon>Testudinata</taxon>
        <taxon>Testudines</taxon>
        <taxon>Cryptodira</taxon>
        <taxon>Durocryptodira</taxon>
        <taxon>Americhelydia</taxon>
        <taxon>Chelydroidea</taxon>
        <taxon>Chelydridae</taxon>
        <taxon>Chelydra</taxon>
    </lineage>
</organism>
<evidence type="ECO:0000256" key="10">
    <source>
        <dbReference type="ARBA" id="ARBA00023170"/>
    </source>
</evidence>
<dbReference type="GO" id="GO:0032755">
    <property type="term" value="P:positive regulation of interleukin-6 production"/>
    <property type="evidence" value="ECO:0007669"/>
    <property type="project" value="TreeGrafter"/>
</dbReference>
<feature type="chain" id="PRO_5034709497" evidence="12">
    <location>
        <begin position="20"/>
        <end position="325"/>
    </location>
</feature>
<dbReference type="SMART" id="SM00369">
    <property type="entry name" value="LRR_TYP"/>
    <property type="match status" value="5"/>
</dbReference>
<dbReference type="InterPro" id="IPR032675">
    <property type="entry name" value="LRR_dom_sf"/>
</dbReference>
<evidence type="ECO:0000256" key="6">
    <source>
        <dbReference type="ARBA" id="ARBA00022737"/>
    </source>
</evidence>
<keyword evidence="4" id="KW-0812">Transmembrane</keyword>
<evidence type="ECO:0000313" key="14">
    <source>
        <dbReference type="Proteomes" id="UP000694403"/>
    </source>
</evidence>
<evidence type="ECO:0000256" key="4">
    <source>
        <dbReference type="ARBA" id="ARBA00022692"/>
    </source>
</evidence>
<keyword evidence="9" id="KW-0472">Membrane</keyword>
<evidence type="ECO:0000256" key="12">
    <source>
        <dbReference type="SAM" id="SignalP"/>
    </source>
</evidence>
<dbReference type="Ensembl" id="ENSCSRT00000010872.1">
    <property type="protein sequence ID" value="ENSCSRP00000010491.1"/>
    <property type="gene ID" value="ENSCSRG00000007832.1"/>
</dbReference>
<evidence type="ECO:0000256" key="9">
    <source>
        <dbReference type="ARBA" id="ARBA00023136"/>
    </source>
</evidence>
<name>A0A8C3XN90_CHESE</name>
<keyword evidence="14" id="KW-1185">Reference proteome</keyword>
<keyword evidence="7" id="KW-0967">Endosome</keyword>
<evidence type="ECO:0000256" key="5">
    <source>
        <dbReference type="ARBA" id="ARBA00022729"/>
    </source>
</evidence>
<keyword evidence="11" id="KW-0325">Glycoprotein</keyword>
<dbReference type="Proteomes" id="UP000694403">
    <property type="component" value="Unplaced"/>
</dbReference>
<dbReference type="InterPro" id="IPR003591">
    <property type="entry name" value="Leu-rich_rpt_typical-subtyp"/>
</dbReference>
<keyword evidence="10" id="KW-0675">Receptor</keyword>
<dbReference type="PROSITE" id="PS51450">
    <property type="entry name" value="LRR"/>
    <property type="match status" value="3"/>
</dbReference>
<dbReference type="Gene3D" id="3.80.10.10">
    <property type="entry name" value="Ribonuclease Inhibitor"/>
    <property type="match status" value="2"/>
</dbReference>
<evidence type="ECO:0000256" key="8">
    <source>
        <dbReference type="ARBA" id="ARBA00022989"/>
    </source>
</evidence>
<evidence type="ECO:0000313" key="13">
    <source>
        <dbReference type="Ensembl" id="ENSCSRP00000010491.1"/>
    </source>
</evidence>
<reference evidence="13" key="1">
    <citation type="submission" date="2025-08" db="UniProtKB">
        <authorList>
            <consortium name="Ensembl"/>
        </authorList>
    </citation>
    <scope>IDENTIFICATION</scope>
</reference>
<dbReference type="GO" id="GO:0051607">
    <property type="term" value="P:defense response to virus"/>
    <property type="evidence" value="ECO:0007669"/>
    <property type="project" value="TreeGrafter"/>
</dbReference>
<protein>
    <submittedName>
        <fullName evidence="13">Uncharacterized protein</fullName>
    </submittedName>
</protein>
<keyword evidence="3" id="KW-0433">Leucine-rich repeat</keyword>
<keyword evidence="8" id="KW-1133">Transmembrane helix</keyword>
<accession>A0A8C3XN90</accession>
<dbReference type="GO" id="GO:0038187">
    <property type="term" value="F:pattern recognition receptor activity"/>
    <property type="evidence" value="ECO:0007669"/>
    <property type="project" value="TreeGrafter"/>
</dbReference>
<evidence type="ECO:0000256" key="3">
    <source>
        <dbReference type="ARBA" id="ARBA00022614"/>
    </source>
</evidence>
<dbReference type="AlphaFoldDB" id="A0A8C3XN90"/>
<evidence type="ECO:0000256" key="11">
    <source>
        <dbReference type="ARBA" id="ARBA00023180"/>
    </source>
</evidence>
<dbReference type="GO" id="GO:0005886">
    <property type="term" value="C:plasma membrane"/>
    <property type="evidence" value="ECO:0007669"/>
    <property type="project" value="TreeGrafter"/>
</dbReference>
<reference evidence="13" key="2">
    <citation type="submission" date="2025-09" db="UniProtKB">
        <authorList>
            <consortium name="Ensembl"/>
        </authorList>
    </citation>
    <scope>IDENTIFICATION</scope>
</reference>
<evidence type="ECO:0000256" key="1">
    <source>
        <dbReference type="ARBA" id="ARBA00004177"/>
    </source>
</evidence>
<dbReference type="InterPro" id="IPR001611">
    <property type="entry name" value="Leu-rich_rpt"/>
</dbReference>
<dbReference type="PANTHER" id="PTHR47410">
    <property type="entry name" value="TOLL-LIKE RECEPTOR 7-RELATED"/>
    <property type="match status" value="1"/>
</dbReference>
<keyword evidence="6" id="KW-0677">Repeat</keyword>
<evidence type="ECO:0000256" key="7">
    <source>
        <dbReference type="ARBA" id="ARBA00022753"/>
    </source>
</evidence>
<dbReference type="Pfam" id="PF13855">
    <property type="entry name" value="LRR_8"/>
    <property type="match status" value="2"/>
</dbReference>
<dbReference type="GO" id="GO:0002224">
    <property type="term" value="P:toll-like receptor signaling pathway"/>
    <property type="evidence" value="ECO:0007669"/>
    <property type="project" value="TreeGrafter"/>
</dbReference>
<feature type="signal peptide" evidence="12">
    <location>
        <begin position="1"/>
        <end position="19"/>
    </location>
</feature>
<dbReference type="SUPFAM" id="SSF52058">
    <property type="entry name" value="L domain-like"/>
    <property type="match status" value="1"/>
</dbReference>
<dbReference type="GO" id="GO:0007249">
    <property type="term" value="P:canonical NF-kappaB signal transduction"/>
    <property type="evidence" value="ECO:0007669"/>
    <property type="project" value="TreeGrafter"/>
</dbReference>
<sequence>MAAISYKLLCLLFTIHVESGMFYYPWVSKKVPCEVHVENSSSSIIFDCRHQNLEAVPLEINDNATCLILSYYHINKISNVTFQKFRNLTQLYLKYNAINQAMAQPLGFFRNLTKLEKLDLSHNHLQEVPKGLSPSITSLELNANQIVSIKNNTFSELKNLKELYMDWNYLSHNKHYFRLAGVTVRLAFIEKLPQLKVLNLSWNSISTLTDRQLSSNSLQELVFKGNCLGILWGDKDEKYIHFFTNLSSLTYLDISHNRLLKIPSEAFLSLPPNLTQLFLNNNRLQVFIFANFTRLKYLKLLDLSQNKFRTIHISFKVPAVSAVKG</sequence>
<evidence type="ECO:0000256" key="2">
    <source>
        <dbReference type="ARBA" id="ARBA00004370"/>
    </source>
</evidence>
<dbReference type="PRINTS" id="PR00019">
    <property type="entry name" value="LEURICHRPT"/>
</dbReference>
<keyword evidence="5 12" id="KW-0732">Signal</keyword>
<comment type="subcellular location">
    <subcellularLocation>
        <location evidence="1">Endosome</location>
    </subcellularLocation>
    <subcellularLocation>
        <location evidence="2">Membrane</location>
    </subcellularLocation>
</comment>
<proteinExistence type="predicted"/>